<sequence length="596" mass="67916">MSSFNGRIREYPAVAIDKFIPNSFVKYFLLSHVHSDHMRGLEDCKFNKQIYCTEESASILPYIAVRHNKQPKYKHMQNYLIPVKYGQVVKLNTPEYGVISFQFLPANHCIGSAMILLEGRNGSILYTGDTRAEPDFFEQDLKIIKRRRIQNLYMDTTCIREEYNKFISKRKSIELLLNLIRNQEEYHHIYIDCWTFGYEECWVHIADSFNQKIHVSQLKYNTFVAANPIYKDYLTTNSSETRFHSCDWEQDCQKYEHGLIAIHFKPTIDDQPRVYIHSETSNQLLQSDLKYTCKPQTRHIVPFSYHSSLEEIIAFTKYVNAKTFTACVARGGYEGMERMRKLMIERGCKLGAISHSSDLSSSDILSPLNKRRRASFEGTSFKKIYSETLSDPETHSPYKSGSGSGSGSTWATRSSAKKSSTVIIFANSKTTVSGGGGSLPIASKPMLSSIIEEKAPPHLSIPIKDSNTNESKSNAQPQLFPETVQPLNNCTNETRPSIVEKTPQNINYTVPITDSVSNEHCFSPESSISLELVEISSISPEIQAVEKPDDDSVIVISSDDEDSKPFLSKRETRRFIRELKNCSVKRNKFIPKNIQA</sequence>
<evidence type="ECO:0000256" key="13">
    <source>
        <dbReference type="SAM" id="MobiDB-lite"/>
    </source>
</evidence>
<reference evidence="15" key="1">
    <citation type="submission" date="2020-12" db="EMBL/GenBank/DDBJ databases">
        <title>Metabolic potential, ecology and presence of endohyphal bacteria is reflected in genomic diversity of Mucoromycotina.</title>
        <authorList>
            <person name="Muszewska A."/>
            <person name="Okrasinska A."/>
            <person name="Steczkiewicz K."/>
            <person name="Drgas O."/>
            <person name="Orlowska M."/>
            <person name="Perlinska-Lenart U."/>
            <person name="Aleksandrzak-Piekarczyk T."/>
            <person name="Szatraj K."/>
            <person name="Zielenkiewicz U."/>
            <person name="Pilsyk S."/>
            <person name="Malc E."/>
            <person name="Mieczkowski P."/>
            <person name="Kruszewska J.S."/>
            <person name="Biernat P."/>
            <person name="Pawlowska J."/>
        </authorList>
    </citation>
    <scope>NUCLEOTIDE SEQUENCE</scope>
    <source>
        <strain evidence="15">CBS 226.32</strain>
    </source>
</reference>
<keyword evidence="5" id="KW-0227">DNA damage</keyword>
<dbReference type="SUPFAM" id="SSF56281">
    <property type="entry name" value="Metallo-hydrolase/oxidoreductase"/>
    <property type="match status" value="1"/>
</dbReference>
<evidence type="ECO:0000256" key="1">
    <source>
        <dbReference type="ARBA" id="ARBA00004123"/>
    </source>
</evidence>
<dbReference type="Gene3D" id="3.60.15.10">
    <property type="entry name" value="Ribonuclease Z/Hydroxyacylglutathione hydrolase-like"/>
    <property type="match status" value="1"/>
</dbReference>
<evidence type="ECO:0000313" key="16">
    <source>
        <dbReference type="Proteomes" id="UP000650833"/>
    </source>
</evidence>
<comment type="subcellular location">
    <subcellularLocation>
        <location evidence="1">Nucleus</location>
    </subcellularLocation>
</comment>
<feature type="region of interest" description="Disordered" evidence="13">
    <location>
        <begin position="390"/>
        <end position="412"/>
    </location>
</feature>
<keyword evidence="9" id="KW-0234">DNA repair</keyword>
<evidence type="ECO:0000313" key="15">
    <source>
        <dbReference type="EMBL" id="KAG2204380.1"/>
    </source>
</evidence>
<name>A0A8H7V244_9FUNG</name>
<gene>
    <name evidence="15" type="ORF">INT46_001547</name>
</gene>
<dbReference type="Gene3D" id="3.40.50.12650">
    <property type="match status" value="1"/>
</dbReference>
<dbReference type="GO" id="GO:0006303">
    <property type="term" value="P:double-strand break repair via nonhomologous end joining"/>
    <property type="evidence" value="ECO:0007669"/>
    <property type="project" value="TreeGrafter"/>
</dbReference>
<dbReference type="PANTHER" id="PTHR23240:SF8">
    <property type="entry name" value="PROTEIN ARTEMIS"/>
    <property type="match status" value="1"/>
</dbReference>
<dbReference type="PANTHER" id="PTHR23240">
    <property type="entry name" value="DNA CROSS-LINK REPAIR PROTEIN PSO2/SNM1-RELATED"/>
    <property type="match status" value="1"/>
</dbReference>
<accession>A0A8H7V244</accession>
<evidence type="ECO:0000256" key="5">
    <source>
        <dbReference type="ARBA" id="ARBA00022763"/>
    </source>
</evidence>
<dbReference type="AlphaFoldDB" id="A0A8H7V244"/>
<dbReference type="GO" id="GO:0035312">
    <property type="term" value="F:5'-3' DNA exonuclease activity"/>
    <property type="evidence" value="ECO:0007669"/>
    <property type="project" value="TreeGrafter"/>
</dbReference>
<evidence type="ECO:0000256" key="7">
    <source>
        <dbReference type="ARBA" id="ARBA00022839"/>
    </source>
</evidence>
<keyword evidence="3" id="KW-0540">Nuclease</keyword>
<organism evidence="15 16">
    <name type="scientific">Mucor plumbeus</name>
    <dbReference type="NCBI Taxonomy" id="97098"/>
    <lineage>
        <taxon>Eukaryota</taxon>
        <taxon>Fungi</taxon>
        <taxon>Fungi incertae sedis</taxon>
        <taxon>Mucoromycota</taxon>
        <taxon>Mucoromycotina</taxon>
        <taxon>Mucoromycetes</taxon>
        <taxon>Mucorales</taxon>
        <taxon>Mucorineae</taxon>
        <taxon>Mucoraceae</taxon>
        <taxon>Mucor</taxon>
    </lineage>
</organism>
<keyword evidence="16" id="KW-1185">Reference proteome</keyword>
<keyword evidence="6" id="KW-0378">Hydrolase</keyword>
<dbReference type="GO" id="GO:0003684">
    <property type="term" value="F:damaged DNA binding"/>
    <property type="evidence" value="ECO:0007669"/>
    <property type="project" value="TreeGrafter"/>
</dbReference>
<dbReference type="EMBL" id="JAEPRC010000200">
    <property type="protein sequence ID" value="KAG2204380.1"/>
    <property type="molecule type" value="Genomic_DNA"/>
</dbReference>
<evidence type="ECO:0000259" key="14">
    <source>
        <dbReference type="Pfam" id="PF07522"/>
    </source>
</evidence>
<dbReference type="InterPro" id="IPR011084">
    <property type="entry name" value="DRMBL"/>
</dbReference>
<evidence type="ECO:0000256" key="12">
    <source>
        <dbReference type="ARBA" id="ARBA00042677"/>
    </source>
</evidence>
<protein>
    <recommendedName>
        <fullName evidence="11">Protein artemis</fullName>
    </recommendedName>
    <alternativeName>
        <fullName evidence="12">DNA cross-link repair 1C protein</fullName>
    </alternativeName>
</protein>
<dbReference type="GO" id="GO:0004519">
    <property type="term" value="F:endonuclease activity"/>
    <property type="evidence" value="ECO:0007669"/>
    <property type="project" value="UniProtKB-KW"/>
</dbReference>
<evidence type="ECO:0000256" key="3">
    <source>
        <dbReference type="ARBA" id="ARBA00022722"/>
    </source>
</evidence>
<feature type="domain" description="DNA repair metallo-beta-lactamase" evidence="14">
    <location>
        <begin position="232"/>
        <end position="328"/>
    </location>
</feature>
<evidence type="ECO:0000256" key="11">
    <source>
        <dbReference type="ARBA" id="ARBA00039759"/>
    </source>
</evidence>
<proteinExistence type="inferred from homology"/>
<dbReference type="Proteomes" id="UP000650833">
    <property type="component" value="Unassembled WGS sequence"/>
</dbReference>
<keyword evidence="7" id="KW-0269">Exonuclease</keyword>
<comment type="similarity">
    <text evidence="2">Belongs to the DNA repair metallo-beta-lactamase (DRMBL) family.</text>
</comment>
<keyword evidence="8" id="KW-0233">DNA recombination</keyword>
<evidence type="ECO:0000256" key="4">
    <source>
        <dbReference type="ARBA" id="ARBA00022759"/>
    </source>
</evidence>
<evidence type="ECO:0000256" key="2">
    <source>
        <dbReference type="ARBA" id="ARBA00010304"/>
    </source>
</evidence>
<dbReference type="GO" id="GO:0000723">
    <property type="term" value="P:telomere maintenance"/>
    <property type="evidence" value="ECO:0007669"/>
    <property type="project" value="TreeGrafter"/>
</dbReference>
<dbReference type="GO" id="GO:0005634">
    <property type="term" value="C:nucleus"/>
    <property type="evidence" value="ECO:0007669"/>
    <property type="project" value="UniProtKB-SubCell"/>
</dbReference>
<dbReference type="OrthoDB" id="5561659at2759"/>
<comment type="caution">
    <text evidence="15">The sequence shown here is derived from an EMBL/GenBank/DDBJ whole genome shotgun (WGS) entry which is preliminary data.</text>
</comment>
<keyword evidence="4" id="KW-0255">Endonuclease</keyword>
<dbReference type="GO" id="GO:0036297">
    <property type="term" value="P:interstrand cross-link repair"/>
    <property type="evidence" value="ECO:0007669"/>
    <property type="project" value="TreeGrafter"/>
</dbReference>
<dbReference type="GO" id="GO:0006310">
    <property type="term" value="P:DNA recombination"/>
    <property type="evidence" value="ECO:0007669"/>
    <property type="project" value="UniProtKB-KW"/>
</dbReference>
<dbReference type="Pfam" id="PF07522">
    <property type="entry name" value="DRMBL"/>
    <property type="match status" value="1"/>
</dbReference>
<evidence type="ECO:0000256" key="9">
    <source>
        <dbReference type="ARBA" id="ARBA00023204"/>
    </source>
</evidence>
<evidence type="ECO:0000256" key="10">
    <source>
        <dbReference type="ARBA" id="ARBA00023242"/>
    </source>
</evidence>
<evidence type="ECO:0000256" key="8">
    <source>
        <dbReference type="ARBA" id="ARBA00023172"/>
    </source>
</evidence>
<dbReference type="InterPro" id="IPR036866">
    <property type="entry name" value="RibonucZ/Hydroxyglut_hydro"/>
</dbReference>
<evidence type="ECO:0000256" key="6">
    <source>
        <dbReference type="ARBA" id="ARBA00022801"/>
    </source>
</evidence>
<keyword evidence="10" id="KW-0539">Nucleus</keyword>